<comment type="similarity">
    <text evidence="2">Belongs to the methyl-accepting chemotaxis (MCP) protein family.</text>
</comment>
<name>A0ABZ3IWY7_SPOA4</name>
<dbReference type="Proteomes" id="UP000216052">
    <property type="component" value="Chromosome"/>
</dbReference>
<dbReference type="RefSeq" id="WP_245692631.1">
    <property type="nucleotide sequence ID" value="NZ_CP155571.1"/>
</dbReference>
<dbReference type="Pfam" id="PF00015">
    <property type="entry name" value="MCPsignal"/>
    <property type="match status" value="1"/>
</dbReference>
<evidence type="ECO:0000256" key="3">
    <source>
        <dbReference type="PROSITE-ProRule" id="PRU00284"/>
    </source>
</evidence>
<evidence type="ECO:0000313" key="5">
    <source>
        <dbReference type="EMBL" id="XFO70287.1"/>
    </source>
</evidence>
<evidence type="ECO:0000256" key="1">
    <source>
        <dbReference type="ARBA" id="ARBA00023224"/>
    </source>
</evidence>
<accession>A0ABZ3IWY7</accession>
<keyword evidence="6" id="KW-1185">Reference proteome</keyword>
<dbReference type="PANTHER" id="PTHR32089">
    <property type="entry name" value="METHYL-ACCEPTING CHEMOTAXIS PROTEIN MCPB"/>
    <property type="match status" value="1"/>
</dbReference>
<dbReference type="EMBL" id="CP155571">
    <property type="protein sequence ID" value="XFO70287.1"/>
    <property type="molecule type" value="Genomic_DNA"/>
</dbReference>
<sequence>MQTEAEHVSASGEQLTASARQSAAASNQVAKSITQIAGGTAATAQSAADMEATAAQMADSTRQVLAVARQVADIAKSTSGQAEDGQKSVQRAVEQMVQISQGSQAVDEAINELAKGSQEITEIVRLISQIAGQTNLLALNAAIEAARAGEHGRGFAVVAEEVRKLAEQSNQAAQRIGVLIQRNQANMEQAVTATRAGTEGVQTGIDVVHSAGETFTGIVKSFSLLSTQIDEIYQLLNKVAANSDTLAEAIQKIDTVIKNNAAETEAVSAATEEQSASVDEIAAASQALANLAVDLKTSVEKFTVK</sequence>
<dbReference type="SMART" id="SM00283">
    <property type="entry name" value="MA"/>
    <property type="match status" value="1"/>
</dbReference>
<dbReference type="SUPFAM" id="SSF58104">
    <property type="entry name" value="Methyl-accepting chemotaxis protein (MCP) signaling domain"/>
    <property type="match status" value="1"/>
</dbReference>
<gene>
    <name evidence="5" type="primary">mcpB_1</name>
    <name evidence="5" type="ORF">SPACI_002750</name>
</gene>
<dbReference type="Gene3D" id="1.10.287.950">
    <property type="entry name" value="Methyl-accepting chemotaxis protein"/>
    <property type="match status" value="1"/>
</dbReference>
<evidence type="ECO:0000259" key="4">
    <source>
        <dbReference type="PROSITE" id="PS50111"/>
    </source>
</evidence>
<dbReference type="InterPro" id="IPR004089">
    <property type="entry name" value="MCPsignal_dom"/>
</dbReference>
<dbReference type="PRINTS" id="PR00260">
    <property type="entry name" value="CHEMTRNSDUCR"/>
</dbReference>
<feature type="domain" description="Methyl-accepting transducer" evidence="4">
    <location>
        <begin position="18"/>
        <end position="289"/>
    </location>
</feature>
<dbReference type="PANTHER" id="PTHR32089:SF112">
    <property type="entry name" value="LYSOZYME-LIKE PROTEIN-RELATED"/>
    <property type="match status" value="1"/>
</dbReference>
<keyword evidence="1 3" id="KW-0807">Transducer</keyword>
<dbReference type="PROSITE" id="PS50111">
    <property type="entry name" value="CHEMOTAXIS_TRANSDUC_2"/>
    <property type="match status" value="1"/>
</dbReference>
<evidence type="ECO:0000313" key="6">
    <source>
        <dbReference type="Proteomes" id="UP000216052"/>
    </source>
</evidence>
<proteinExistence type="inferred from homology"/>
<organism evidence="5 6">
    <name type="scientific">Sporomusa acidovorans (strain ATCC 49682 / DSM 3132 / Mol)</name>
    <dbReference type="NCBI Taxonomy" id="1123286"/>
    <lineage>
        <taxon>Bacteria</taxon>
        <taxon>Bacillati</taxon>
        <taxon>Bacillota</taxon>
        <taxon>Negativicutes</taxon>
        <taxon>Selenomonadales</taxon>
        <taxon>Sporomusaceae</taxon>
        <taxon>Sporomusa</taxon>
    </lineage>
</organism>
<reference evidence="5" key="1">
    <citation type="submission" date="2024-05" db="EMBL/GenBank/DDBJ databases">
        <title>Isolation and characterization of Sporomusa carbonis sp. nov., a carboxydotrophic hydrogenogen in the genus of Sporomusa isolated from a charcoal burning pile.</title>
        <authorList>
            <person name="Boeer T."/>
            <person name="Rosenbaum F."/>
            <person name="Eysell L."/>
            <person name="Mueller V."/>
            <person name="Daniel R."/>
            <person name="Poehlein A."/>
        </authorList>
    </citation>
    <scope>NUCLEOTIDE SEQUENCE [LARGE SCALE GENOMIC DNA]</scope>
    <source>
        <strain evidence="5">DSM 3132</strain>
    </source>
</reference>
<evidence type="ECO:0000256" key="2">
    <source>
        <dbReference type="ARBA" id="ARBA00029447"/>
    </source>
</evidence>
<dbReference type="InterPro" id="IPR004090">
    <property type="entry name" value="Chemotax_Me-accpt_rcpt"/>
</dbReference>
<protein>
    <submittedName>
        <fullName evidence="5">Methyl-accepting chemotaxis protein McpB</fullName>
    </submittedName>
</protein>